<feature type="domain" description="Prenylated flavin chaperone LpdD-like" evidence="1">
    <location>
        <begin position="14"/>
        <end position="120"/>
    </location>
</feature>
<protein>
    <recommendedName>
        <fullName evidence="1">Prenylated flavin chaperone LpdD-like domain-containing protein</fullName>
    </recommendedName>
</protein>
<dbReference type="InterPro" id="IPR048844">
    <property type="entry name" value="LpdD_chaperone-like"/>
</dbReference>
<organism evidence="2 3">
    <name type="scientific">Blautia producta</name>
    <dbReference type="NCBI Taxonomy" id="33035"/>
    <lineage>
        <taxon>Bacteria</taxon>
        <taxon>Bacillati</taxon>
        <taxon>Bacillota</taxon>
        <taxon>Clostridia</taxon>
        <taxon>Lachnospirales</taxon>
        <taxon>Lachnospiraceae</taxon>
        <taxon>Blautia</taxon>
    </lineage>
</organism>
<dbReference type="Pfam" id="PF21758">
    <property type="entry name" value="PAC_bac"/>
    <property type="match status" value="1"/>
</dbReference>
<evidence type="ECO:0000259" key="1">
    <source>
        <dbReference type="Pfam" id="PF21758"/>
    </source>
</evidence>
<dbReference type="RefSeq" id="WP_130181216.1">
    <property type="nucleotide sequence ID" value="NZ_CP035945.1"/>
</dbReference>
<dbReference type="EMBL" id="CP035945">
    <property type="protein sequence ID" value="QBE97399.1"/>
    <property type="molecule type" value="Genomic_DNA"/>
</dbReference>
<sequence length="120" mass="13160">MNTWKCSIKKTIDQWEIEIGLTSIGEDLLAFVAGGQKPHIGCTVIAVPRESLTGKGVSTTSSVINVTGHKDDIICREIAEILCRKYQHTVVCTGGVHIDHIEAEMIQKIMGLVKQMAEEL</sequence>
<gene>
    <name evidence="2" type="ORF">PMF13cell1_02955</name>
</gene>
<evidence type="ECO:0000313" key="3">
    <source>
        <dbReference type="Proteomes" id="UP000289794"/>
    </source>
</evidence>
<dbReference type="AlphaFoldDB" id="A0A4P6LYV0"/>
<accession>A0A4P6LYV0</accession>
<proteinExistence type="predicted"/>
<reference evidence="2 3" key="1">
    <citation type="submission" date="2019-01" db="EMBL/GenBank/DDBJ databases">
        <title>PMF-metabolizing Aryl O-demethylase.</title>
        <authorList>
            <person name="Kim M."/>
        </authorList>
    </citation>
    <scope>NUCLEOTIDE SEQUENCE [LARGE SCALE GENOMIC DNA]</scope>
    <source>
        <strain evidence="2 3">PMF1</strain>
    </source>
</reference>
<dbReference type="KEGG" id="bpro:PMF13cell1_02955"/>
<evidence type="ECO:0000313" key="2">
    <source>
        <dbReference type="EMBL" id="QBE97399.1"/>
    </source>
</evidence>
<name>A0A4P6LYV0_9FIRM</name>
<dbReference type="Proteomes" id="UP000289794">
    <property type="component" value="Chromosome"/>
</dbReference>